<name>A0A0E9RSZ5_ANGAN</name>
<reference evidence="1" key="1">
    <citation type="submission" date="2014-11" db="EMBL/GenBank/DDBJ databases">
        <authorList>
            <person name="Amaro Gonzalez C."/>
        </authorList>
    </citation>
    <scope>NUCLEOTIDE SEQUENCE</scope>
</reference>
<proteinExistence type="predicted"/>
<evidence type="ECO:0000313" key="1">
    <source>
        <dbReference type="EMBL" id="JAH31388.1"/>
    </source>
</evidence>
<protein>
    <submittedName>
        <fullName evidence="1">Uncharacterized protein</fullName>
    </submittedName>
</protein>
<accession>A0A0E9RSZ5</accession>
<sequence>MFRVPPPPPLTT</sequence>
<dbReference type="EMBL" id="GBXM01077189">
    <property type="protein sequence ID" value="JAH31388.1"/>
    <property type="molecule type" value="Transcribed_RNA"/>
</dbReference>
<organism evidence="1">
    <name type="scientific">Anguilla anguilla</name>
    <name type="common">European freshwater eel</name>
    <name type="synonym">Muraena anguilla</name>
    <dbReference type="NCBI Taxonomy" id="7936"/>
    <lineage>
        <taxon>Eukaryota</taxon>
        <taxon>Metazoa</taxon>
        <taxon>Chordata</taxon>
        <taxon>Craniata</taxon>
        <taxon>Vertebrata</taxon>
        <taxon>Euteleostomi</taxon>
        <taxon>Actinopterygii</taxon>
        <taxon>Neopterygii</taxon>
        <taxon>Teleostei</taxon>
        <taxon>Anguilliformes</taxon>
        <taxon>Anguillidae</taxon>
        <taxon>Anguilla</taxon>
    </lineage>
</organism>
<reference evidence="1" key="2">
    <citation type="journal article" date="2015" name="Fish Shellfish Immunol.">
        <title>Early steps in the European eel (Anguilla anguilla)-Vibrio vulnificus interaction in the gills: Role of the RtxA13 toxin.</title>
        <authorList>
            <person name="Callol A."/>
            <person name="Pajuelo D."/>
            <person name="Ebbesson L."/>
            <person name="Teles M."/>
            <person name="MacKenzie S."/>
            <person name="Amaro C."/>
        </authorList>
    </citation>
    <scope>NUCLEOTIDE SEQUENCE</scope>
</reference>